<dbReference type="PANTHER" id="PTHR46847">
    <property type="entry name" value="D-ALLOSE-BINDING PERIPLASMIC PROTEIN-RELATED"/>
    <property type="match status" value="1"/>
</dbReference>
<dbReference type="CDD" id="cd06311">
    <property type="entry name" value="PBP1_ABC_sugar_binding-like"/>
    <property type="match status" value="1"/>
</dbReference>
<dbReference type="InterPro" id="IPR028082">
    <property type="entry name" value="Peripla_BP_I"/>
</dbReference>
<dbReference type="SUPFAM" id="SSF53822">
    <property type="entry name" value="Periplasmic binding protein-like I"/>
    <property type="match status" value="1"/>
</dbReference>
<comment type="subcellular location">
    <subcellularLocation>
        <location evidence="1">Cell envelope</location>
    </subcellularLocation>
</comment>
<evidence type="ECO:0000259" key="4">
    <source>
        <dbReference type="Pfam" id="PF13407"/>
    </source>
</evidence>
<organism evidence="5 6">
    <name type="scientific">Archangium minus</name>
    <dbReference type="NCBI Taxonomy" id="83450"/>
    <lineage>
        <taxon>Bacteria</taxon>
        <taxon>Pseudomonadati</taxon>
        <taxon>Myxococcota</taxon>
        <taxon>Myxococcia</taxon>
        <taxon>Myxococcales</taxon>
        <taxon>Cystobacterineae</taxon>
        <taxon>Archangiaceae</taxon>
        <taxon>Archangium</taxon>
    </lineage>
</organism>
<feature type="domain" description="Periplasmic binding protein" evidence="4">
    <location>
        <begin position="41"/>
        <end position="292"/>
    </location>
</feature>
<reference evidence="5 6" key="1">
    <citation type="submission" date="2019-08" db="EMBL/GenBank/DDBJ databases">
        <title>Archangium and Cystobacter genomes.</title>
        <authorList>
            <person name="Chen I.-C.K."/>
            <person name="Wielgoss S."/>
        </authorList>
    </citation>
    <scope>NUCLEOTIDE SEQUENCE [LARGE SCALE GENOMIC DNA]</scope>
    <source>
        <strain evidence="5 6">Cbm 6</strain>
    </source>
</reference>
<dbReference type="Gene3D" id="3.40.50.2300">
    <property type="match status" value="2"/>
</dbReference>
<protein>
    <submittedName>
        <fullName evidence="5">Substrate-binding domain-containing protein</fullName>
    </submittedName>
</protein>
<keyword evidence="3" id="KW-0732">Signal</keyword>
<comment type="similarity">
    <text evidence="2">Belongs to the bacterial solute-binding protein 2 family.</text>
</comment>
<dbReference type="PANTHER" id="PTHR46847:SF3">
    <property type="entry name" value="GALACTOFURANOSE-BINDING PROTEIN YTFQ"/>
    <property type="match status" value="1"/>
</dbReference>
<proteinExistence type="inferred from homology"/>
<evidence type="ECO:0000313" key="5">
    <source>
        <dbReference type="EMBL" id="WNG52060.1"/>
    </source>
</evidence>
<evidence type="ECO:0000256" key="2">
    <source>
        <dbReference type="ARBA" id="ARBA00007639"/>
    </source>
</evidence>
<dbReference type="RefSeq" id="WP_395812379.1">
    <property type="nucleotide sequence ID" value="NZ_CP043494.1"/>
</dbReference>
<accession>A0ABY9X9I9</accession>
<keyword evidence="6" id="KW-1185">Reference proteome</keyword>
<dbReference type="InterPro" id="IPR025997">
    <property type="entry name" value="SBP_2_dom"/>
</dbReference>
<sequence length="349" mass="38169">MKRLFTMLAALSLVLVLPGCKKSEEKSETAQAPAAAKKLKIGISIPAADHGWAAGVGWWAKKKMSEYPDVEWVLATANEPGKQTSDIEDMMAQQVDGLVVLATESAPITPVAEKAKARGIFIVNVDRGFLKPVADVFLEGDNKAFGRKSAEFIVQKLGGKGNVVILRGIPSTVDTDRYEAAMEVFKQNPGIQVLAAQPGMWNQQKSLEVMQSYLSQFPKIDAVWASDDDMALGAEKAIKEAGRQNEMWLFGGGGMKDIVKRVMDKDPLYPADITYPPAMIAASIDLAVANLRDGNEKAIADKIPAHLRIDKSQLQEKRAAGQTQRLLKLDVHLITPENAKEFYFPDSVY</sequence>
<name>A0ABY9X9I9_9BACT</name>
<dbReference type="Proteomes" id="UP001611383">
    <property type="component" value="Chromosome"/>
</dbReference>
<evidence type="ECO:0000256" key="3">
    <source>
        <dbReference type="ARBA" id="ARBA00022729"/>
    </source>
</evidence>
<dbReference type="EMBL" id="CP043494">
    <property type="protein sequence ID" value="WNG52060.1"/>
    <property type="molecule type" value="Genomic_DNA"/>
</dbReference>
<gene>
    <name evidence="5" type="ORF">F0U60_54115</name>
</gene>
<evidence type="ECO:0000313" key="6">
    <source>
        <dbReference type="Proteomes" id="UP001611383"/>
    </source>
</evidence>
<evidence type="ECO:0000256" key="1">
    <source>
        <dbReference type="ARBA" id="ARBA00004196"/>
    </source>
</evidence>
<dbReference type="Pfam" id="PF13407">
    <property type="entry name" value="Peripla_BP_4"/>
    <property type="match status" value="1"/>
</dbReference>